<accession>A0AAD7SVI9</accession>
<dbReference type="Proteomes" id="UP001221898">
    <property type="component" value="Unassembled WGS sequence"/>
</dbReference>
<dbReference type="AlphaFoldDB" id="A0AAD7SVI9"/>
<evidence type="ECO:0000313" key="3">
    <source>
        <dbReference type="Proteomes" id="UP001221898"/>
    </source>
</evidence>
<dbReference type="Pfam" id="PF13843">
    <property type="entry name" value="DDE_Tnp_1_7"/>
    <property type="match status" value="1"/>
</dbReference>
<keyword evidence="3" id="KW-1185">Reference proteome</keyword>
<feature type="domain" description="PiggyBac transposable element-derived protein" evidence="1">
    <location>
        <begin position="7"/>
        <end position="60"/>
    </location>
</feature>
<protein>
    <recommendedName>
        <fullName evidence="1">PiggyBac transposable element-derived protein domain-containing protein</fullName>
    </recommendedName>
</protein>
<dbReference type="InterPro" id="IPR029526">
    <property type="entry name" value="PGBD"/>
</dbReference>
<comment type="caution">
    <text evidence="2">The sequence shown here is derived from an EMBL/GenBank/DDBJ whole genome shotgun (WGS) entry which is preliminary data.</text>
</comment>
<dbReference type="EMBL" id="JAINUG010000030">
    <property type="protein sequence ID" value="KAJ8409433.1"/>
    <property type="molecule type" value="Genomic_DNA"/>
</dbReference>
<dbReference type="PANTHER" id="PTHR46599:SF6">
    <property type="entry name" value="DUAL SPECIFICITY PHOSPHATASE 26"/>
    <property type="match status" value="1"/>
</dbReference>
<evidence type="ECO:0000313" key="2">
    <source>
        <dbReference type="EMBL" id="KAJ8409433.1"/>
    </source>
</evidence>
<evidence type="ECO:0000259" key="1">
    <source>
        <dbReference type="Pfam" id="PF13843"/>
    </source>
</evidence>
<name>A0AAD7SVI9_9TELE</name>
<sequence>MTKDCVTDKLAAIWDIWDKWLERLPLMYNPGPEVTVEERLVPFRGHCPFCQNIPSKPVKLWDKDMGYACSSSEKKITMVGTVRRNKPELPSALIETRGREVFSSMFAFTSGTTVVSYIPKKNRNVILIHTFHKVPELQEENSPLALAIFHNIIDISTFNAFVIWRELNPTWRASKRNWRRLFLEDLEKAL</sequence>
<reference evidence="2" key="1">
    <citation type="journal article" date="2023" name="Science">
        <title>Genome structures resolve the early diversification of teleost fishes.</title>
        <authorList>
            <person name="Parey E."/>
            <person name="Louis A."/>
            <person name="Montfort J."/>
            <person name="Bouchez O."/>
            <person name="Roques C."/>
            <person name="Iampietro C."/>
            <person name="Lluch J."/>
            <person name="Castinel A."/>
            <person name="Donnadieu C."/>
            <person name="Desvignes T."/>
            <person name="Floi Bucao C."/>
            <person name="Jouanno E."/>
            <person name="Wen M."/>
            <person name="Mejri S."/>
            <person name="Dirks R."/>
            <person name="Jansen H."/>
            <person name="Henkel C."/>
            <person name="Chen W.J."/>
            <person name="Zahm M."/>
            <person name="Cabau C."/>
            <person name="Klopp C."/>
            <person name="Thompson A.W."/>
            <person name="Robinson-Rechavi M."/>
            <person name="Braasch I."/>
            <person name="Lecointre G."/>
            <person name="Bobe J."/>
            <person name="Postlethwait J.H."/>
            <person name="Berthelot C."/>
            <person name="Roest Crollius H."/>
            <person name="Guiguen Y."/>
        </authorList>
    </citation>
    <scope>NUCLEOTIDE SEQUENCE</scope>
    <source>
        <strain evidence="2">NC1722</strain>
    </source>
</reference>
<organism evidence="2 3">
    <name type="scientific">Aldrovandia affinis</name>
    <dbReference type="NCBI Taxonomy" id="143900"/>
    <lineage>
        <taxon>Eukaryota</taxon>
        <taxon>Metazoa</taxon>
        <taxon>Chordata</taxon>
        <taxon>Craniata</taxon>
        <taxon>Vertebrata</taxon>
        <taxon>Euteleostomi</taxon>
        <taxon>Actinopterygii</taxon>
        <taxon>Neopterygii</taxon>
        <taxon>Teleostei</taxon>
        <taxon>Notacanthiformes</taxon>
        <taxon>Halosauridae</taxon>
        <taxon>Aldrovandia</taxon>
    </lineage>
</organism>
<dbReference type="PANTHER" id="PTHR46599">
    <property type="entry name" value="PIGGYBAC TRANSPOSABLE ELEMENT-DERIVED PROTEIN 4"/>
    <property type="match status" value="1"/>
</dbReference>
<gene>
    <name evidence="2" type="ORF">AAFF_G00228340</name>
</gene>
<proteinExistence type="predicted"/>